<keyword evidence="4" id="KW-0175">Coiled coil</keyword>
<evidence type="ECO:0000256" key="1">
    <source>
        <dbReference type="ARBA" id="ARBA00006930"/>
    </source>
</evidence>
<feature type="coiled-coil region" evidence="4">
    <location>
        <begin position="505"/>
        <end position="562"/>
    </location>
</feature>
<dbReference type="PANTHER" id="PTHR32114">
    <property type="entry name" value="ABC TRANSPORTER ABCH.3"/>
    <property type="match status" value="1"/>
</dbReference>
<dbReference type="GO" id="GO:0004527">
    <property type="term" value="F:exonuclease activity"/>
    <property type="evidence" value="ECO:0007669"/>
    <property type="project" value="UniProtKB-KW"/>
</dbReference>
<proteinExistence type="inferred from homology"/>
<comment type="subunit">
    <text evidence="2">Heterodimer of SbcC and SbcD.</text>
</comment>
<evidence type="ECO:0000256" key="4">
    <source>
        <dbReference type="SAM" id="Coils"/>
    </source>
</evidence>
<keyword evidence="7" id="KW-0269">Exonuclease</keyword>
<feature type="compositionally biased region" description="Low complexity" evidence="5">
    <location>
        <begin position="390"/>
        <end position="432"/>
    </location>
</feature>
<dbReference type="EMBL" id="JAUSVM010000001">
    <property type="protein sequence ID" value="MDQ0425201.1"/>
    <property type="molecule type" value="Genomic_DNA"/>
</dbReference>
<accession>A0ABU0GIL8</accession>
<dbReference type="InterPro" id="IPR038729">
    <property type="entry name" value="Rad50/SbcC_AAA"/>
</dbReference>
<dbReference type="SUPFAM" id="SSF52540">
    <property type="entry name" value="P-loop containing nucleoside triphosphate hydrolases"/>
    <property type="match status" value="1"/>
</dbReference>
<comment type="similarity">
    <text evidence="1">Belongs to the SMC family. SbcC subfamily.</text>
</comment>
<organism evidence="7 8">
    <name type="scientific">Cellulomonas iranensis</name>
    <dbReference type="NCBI Taxonomy" id="76862"/>
    <lineage>
        <taxon>Bacteria</taxon>
        <taxon>Bacillati</taxon>
        <taxon>Actinomycetota</taxon>
        <taxon>Actinomycetes</taxon>
        <taxon>Micrococcales</taxon>
        <taxon>Cellulomonadaceae</taxon>
        <taxon>Cellulomonas</taxon>
    </lineage>
</organism>
<evidence type="ECO:0000256" key="3">
    <source>
        <dbReference type="ARBA" id="ARBA00013368"/>
    </source>
</evidence>
<dbReference type="Gene3D" id="3.40.50.300">
    <property type="entry name" value="P-loop containing nucleotide triphosphate hydrolases"/>
    <property type="match status" value="2"/>
</dbReference>
<dbReference type="Pfam" id="PF13476">
    <property type="entry name" value="AAA_23"/>
    <property type="match status" value="1"/>
</dbReference>
<dbReference type="RefSeq" id="WP_307416284.1">
    <property type="nucleotide sequence ID" value="NZ_JAUSVM010000001.1"/>
</dbReference>
<reference evidence="7 8" key="1">
    <citation type="submission" date="2023-07" db="EMBL/GenBank/DDBJ databases">
        <title>Sequencing the genomes of 1000 actinobacteria strains.</title>
        <authorList>
            <person name="Klenk H.-P."/>
        </authorList>
    </citation>
    <scope>NUCLEOTIDE SEQUENCE [LARGE SCALE GENOMIC DNA]</scope>
    <source>
        <strain evidence="7 8">DSM 14785</strain>
    </source>
</reference>
<keyword evidence="7" id="KW-0378">Hydrolase</keyword>
<evidence type="ECO:0000256" key="2">
    <source>
        <dbReference type="ARBA" id="ARBA00011322"/>
    </source>
</evidence>
<dbReference type="Proteomes" id="UP001240250">
    <property type="component" value="Unassembled WGS sequence"/>
</dbReference>
<keyword evidence="7" id="KW-0540">Nuclease</keyword>
<gene>
    <name evidence="7" type="ORF">JO380_001582</name>
</gene>
<feature type="region of interest" description="Disordered" evidence="5">
    <location>
        <begin position="390"/>
        <end position="434"/>
    </location>
</feature>
<evidence type="ECO:0000256" key="5">
    <source>
        <dbReference type="SAM" id="MobiDB-lite"/>
    </source>
</evidence>
<comment type="caution">
    <text evidence="7">The sequence shown here is derived from an EMBL/GenBank/DDBJ whole genome shotgun (WGS) entry which is preliminary data.</text>
</comment>
<dbReference type="PANTHER" id="PTHR32114:SF2">
    <property type="entry name" value="ABC TRANSPORTER ABCH.3"/>
    <property type="match status" value="1"/>
</dbReference>
<sequence length="1078" mass="111147">MHLRSLTVQAIGPFAGRHTVDVDALAASGLFLLEGPTGAGKSTLIDAVVFALYGKVAGADASDERLRSAYAADDVESVVDLVFEVPSGVYRVRRTPAYQRAKRRGTGTTTAQASVKAWRLPADADVAGAPDALEGVGELLGTRLDEVGAELQRVVGLDRTQFVQTVVLPQGEFARFLRATGEERRVLLQKIFGTQVYEQMQQRLAALRAESARTVEAARTALGHAVEHLLGACGLDADEQAAARALLDEAVVGSPVGARVADAVTATTGGLTSSAADVAARADAARAAWQSARTAHDEERRLAGLVARRAALHAERALLADGADQHADDVRRLGLARAAATVRPLLTGWRDACTAHEGALKALVATADVAPAALLRVGDVADVTTLLAATTGTTPDGPAAAGTASDGPAAAGTASDGPAAGTAGTSAAPGPDTDAERVLDAWRTHLRAARTDAAEDAVALRRTVETEAGLVARRRTVRDLAAVLDDLRAEAAAATEWLAQRPAARAAVEQQRDAARAAAAGAEAAATALAAARALAADVTALAAARRELTEAEAAVRAAADDALAAVQAESALRSARVAGLAGELAGTLVPGDACPVCGAVEHPAPASVGADHVTADRVSAAEAVRAAAERVVAEAGAHRAGLAERVAGLAARTGTHDAASVAGLVQDAERRVADATAAAARATALDAELRDHDAATRDRETLRDEVLAQVRTAELRLETERDTLARAEAEVLEARGDHPTVAARHAALEALAQRADDLLGALDAERAAAADARRRRDEADRAVAEHGFADHDAAHAAWCPPDVLADLERRVLAHSAAAARVAAALAEPDLVALPERVELDVAAAERAERTARVALDELDGRARVAAARAAAAADAAARVRTAADALDTAVAAAAPVTRMANLAAGTGSDNAHALSLATYVLGRRFEDVVAAANDRLAVMSDGRYELVRSDEKEDVRTRTTGLSMRVVDHRTERARDPRTLSGGETFYVSLCLALGMADVVTAEAGGVELGTLFVDEGFGALDPHVLDQVLAELGRLRSGGRVVGVVSHVEALKQAVADRIEIRPTPEGPSTLRVLAG</sequence>
<protein>
    <recommendedName>
        <fullName evidence="3">Nuclease SbcCD subunit C</fullName>
    </recommendedName>
</protein>
<evidence type="ECO:0000313" key="7">
    <source>
        <dbReference type="EMBL" id="MDQ0425201.1"/>
    </source>
</evidence>
<keyword evidence="8" id="KW-1185">Reference proteome</keyword>
<evidence type="ECO:0000259" key="6">
    <source>
        <dbReference type="Pfam" id="PF13476"/>
    </source>
</evidence>
<name>A0ABU0GIL8_9CELL</name>
<feature type="domain" description="Rad50/SbcC-type AAA" evidence="6">
    <location>
        <begin position="5"/>
        <end position="199"/>
    </location>
</feature>
<evidence type="ECO:0000313" key="8">
    <source>
        <dbReference type="Proteomes" id="UP001240250"/>
    </source>
</evidence>
<dbReference type="InterPro" id="IPR027417">
    <property type="entry name" value="P-loop_NTPase"/>
</dbReference>
<feature type="coiled-coil region" evidence="4">
    <location>
        <begin position="666"/>
        <end position="738"/>
    </location>
</feature>